<evidence type="ECO:0000313" key="10">
    <source>
        <dbReference type="EMBL" id="EHN11402.1"/>
    </source>
</evidence>
<evidence type="ECO:0000256" key="2">
    <source>
        <dbReference type="ARBA" id="ARBA00009347"/>
    </source>
</evidence>
<dbReference type="Pfam" id="PF02770">
    <property type="entry name" value="Acyl-CoA_dh_M"/>
    <property type="match status" value="1"/>
</dbReference>
<dbReference type="InterPro" id="IPR006091">
    <property type="entry name" value="Acyl-CoA_Oxase/DH_mid-dom"/>
</dbReference>
<evidence type="ECO:0000256" key="4">
    <source>
        <dbReference type="ARBA" id="ARBA00022827"/>
    </source>
</evidence>
<dbReference type="Gene3D" id="1.20.140.10">
    <property type="entry name" value="Butyryl-CoA Dehydrogenase, subunit A, domain 3"/>
    <property type="match status" value="1"/>
</dbReference>
<dbReference type="OrthoDB" id="3205875at2"/>
<organism evidence="10 11">
    <name type="scientific">Patulibacter medicamentivorans</name>
    <dbReference type="NCBI Taxonomy" id="1097667"/>
    <lineage>
        <taxon>Bacteria</taxon>
        <taxon>Bacillati</taxon>
        <taxon>Actinomycetota</taxon>
        <taxon>Thermoleophilia</taxon>
        <taxon>Solirubrobacterales</taxon>
        <taxon>Patulibacteraceae</taxon>
        <taxon>Patulibacter</taxon>
    </lineage>
</organism>
<dbReference type="SUPFAM" id="SSF56645">
    <property type="entry name" value="Acyl-CoA dehydrogenase NM domain-like"/>
    <property type="match status" value="1"/>
</dbReference>
<dbReference type="InterPro" id="IPR036250">
    <property type="entry name" value="AcylCo_DH-like_C"/>
</dbReference>
<comment type="cofactor">
    <cofactor evidence="1 6">
        <name>FAD</name>
        <dbReference type="ChEBI" id="CHEBI:57692"/>
    </cofactor>
</comment>
<evidence type="ECO:0000256" key="3">
    <source>
        <dbReference type="ARBA" id="ARBA00022630"/>
    </source>
</evidence>
<dbReference type="Gene3D" id="1.10.540.10">
    <property type="entry name" value="Acyl-CoA dehydrogenase/oxidase, N-terminal domain"/>
    <property type="match status" value="1"/>
</dbReference>
<dbReference type="InterPro" id="IPR013786">
    <property type="entry name" value="AcylCoA_DH/ox_N"/>
</dbReference>
<accession>H0E4J6</accession>
<proteinExistence type="inferred from homology"/>
<evidence type="ECO:0000256" key="5">
    <source>
        <dbReference type="ARBA" id="ARBA00023002"/>
    </source>
</evidence>
<dbReference type="PANTHER" id="PTHR43884">
    <property type="entry name" value="ACYL-COA DEHYDROGENASE"/>
    <property type="match status" value="1"/>
</dbReference>
<evidence type="ECO:0000256" key="6">
    <source>
        <dbReference type="RuleBase" id="RU362125"/>
    </source>
</evidence>
<feature type="domain" description="Acyl-CoA dehydrogenase/oxidase C-terminal" evidence="7">
    <location>
        <begin position="235"/>
        <end position="385"/>
    </location>
</feature>
<evidence type="ECO:0000313" key="11">
    <source>
        <dbReference type="Proteomes" id="UP000005143"/>
    </source>
</evidence>
<dbReference type="Pfam" id="PF00441">
    <property type="entry name" value="Acyl-CoA_dh_1"/>
    <property type="match status" value="1"/>
</dbReference>
<keyword evidence="3 6" id="KW-0285">Flavoprotein</keyword>
<keyword evidence="4 6" id="KW-0274">FAD</keyword>
<dbReference type="InterPro" id="IPR009075">
    <property type="entry name" value="AcylCo_DH/oxidase_C"/>
</dbReference>
<dbReference type="GO" id="GO:0050660">
    <property type="term" value="F:flavin adenine dinucleotide binding"/>
    <property type="evidence" value="ECO:0007669"/>
    <property type="project" value="InterPro"/>
</dbReference>
<dbReference type="EMBL" id="AGUD01000107">
    <property type="protein sequence ID" value="EHN11402.1"/>
    <property type="molecule type" value="Genomic_DNA"/>
</dbReference>
<dbReference type="PATRIC" id="fig|1097667.3.peg.1710"/>
<dbReference type="PANTHER" id="PTHR43884:SF20">
    <property type="entry name" value="ACYL-COA DEHYDROGENASE FADE28"/>
    <property type="match status" value="1"/>
</dbReference>
<evidence type="ECO:0000256" key="1">
    <source>
        <dbReference type="ARBA" id="ARBA00001974"/>
    </source>
</evidence>
<dbReference type="Proteomes" id="UP000005143">
    <property type="component" value="Unassembled WGS sequence"/>
</dbReference>
<keyword evidence="5 6" id="KW-0560">Oxidoreductase</keyword>
<feature type="domain" description="Acyl-CoA dehydrogenase/oxidase N-terminal" evidence="9">
    <location>
        <begin position="8"/>
        <end position="121"/>
    </location>
</feature>
<dbReference type="InterPro" id="IPR037069">
    <property type="entry name" value="AcylCoA_DH/ox_N_sf"/>
</dbReference>
<protein>
    <submittedName>
        <fullName evidence="10">Butyryl-CoA dehydrogenase</fullName>
        <ecNumber evidence="10">1.3.8.1</ecNumber>
    </submittedName>
</protein>
<dbReference type="Gene3D" id="2.40.110.10">
    <property type="entry name" value="Butyryl-CoA Dehydrogenase, subunit A, domain 2"/>
    <property type="match status" value="1"/>
</dbReference>
<dbReference type="InterPro" id="IPR046373">
    <property type="entry name" value="Acyl-CoA_Oxase/DH_mid-dom_sf"/>
</dbReference>
<name>H0E4J6_9ACTN</name>
<dbReference type="RefSeq" id="WP_007573363.1">
    <property type="nucleotide sequence ID" value="NZ_AGUD01000107.1"/>
</dbReference>
<feature type="domain" description="Acyl-CoA oxidase/dehydrogenase middle" evidence="8">
    <location>
        <begin position="125"/>
        <end position="223"/>
    </location>
</feature>
<evidence type="ECO:0000259" key="7">
    <source>
        <dbReference type="Pfam" id="PF00441"/>
    </source>
</evidence>
<dbReference type="SUPFAM" id="SSF47203">
    <property type="entry name" value="Acyl-CoA dehydrogenase C-terminal domain-like"/>
    <property type="match status" value="1"/>
</dbReference>
<dbReference type="FunFam" id="1.20.140.10:FF:000001">
    <property type="entry name" value="Acyl-CoA dehydrogenase"/>
    <property type="match status" value="1"/>
</dbReference>
<dbReference type="InterPro" id="IPR006089">
    <property type="entry name" value="Acyl-CoA_DH_CS"/>
</dbReference>
<reference evidence="10 11" key="1">
    <citation type="journal article" date="2013" name="Biodegradation">
        <title>Quantitative proteomic analysis of ibuprofen-degrading Patulibacter sp. strain I11.</title>
        <authorList>
            <person name="Almeida B."/>
            <person name="Kjeldal H."/>
            <person name="Lolas I."/>
            <person name="Knudsen A.D."/>
            <person name="Carvalho G."/>
            <person name="Nielsen K.L."/>
            <person name="Barreto Crespo M.T."/>
            <person name="Stensballe A."/>
            <person name="Nielsen J.L."/>
        </authorList>
    </citation>
    <scope>NUCLEOTIDE SEQUENCE [LARGE SCALE GENOMIC DNA]</scope>
    <source>
        <strain evidence="10 11">I11</strain>
    </source>
</reference>
<dbReference type="CDD" id="cd00567">
    <property type="entry name" value="ACAD"/>
    <property type="match status" value="1"/>
</dbReference>
<dbReference type="PROSITE" id="PS00072">
    <property type="entry name" value="ACYL_COA_DH_1"/>
    <property type="match status" value="1"/>
</dbReference>
<evidence type="ECO:0000259" key="9">
    <source>
        <dbReference type="Pfam" id="PF02771"/>
    </source>
</evidence>
<sequence>MAIDFTFSDEQQAYRDALRDLFQREVGSPEQLERLTAGHTSHHSDELSRKLGEAGLLGPSIPEQYGGAGGGIVEEMILLEEMMRAGAPIGAYAVSLIVAGAVMKFATEEQKQLVLGNVAAGGVEAIAMSEPESGSDVASLTTRAERVDGGWKLNGVKVWISNAHIADRILIVCRDASKTDPTHPKHEGLGMIWVEPGADGVRVERIKTMGGVDEVNYVYLDDVVVGDDAVLGEVGNGWLQLTSGLNVERLIIGALALGQATKAFEDALRYSKERVQFGKPIGRFQVQQHRLADMATDVELARLLVYKVAGDVARNPTALFPKEASMAKVFATEAAERTVNRAFKIHGGYGYAVEYDIARQVPYSLVATTFGGTNDIQRNIIAKTLGL</sequence>
<dbReference type="GO" id="GO:0016937">
    <property type="term" value="F:short-chain fatty acyl-CoA dehydrogenase activity"/>
    <property type="evidence" value="ECO:0007669"/>
    <property type="project" value="UniProtKB-EC"/>
</dbReference>
<dbReference type="Pfam" id="PF02771">
    <property type="entry name" value="Acyl-CoA_dh_N"/>
    <property type="match status" value="1"/>
</dbReference>
<keyword evidence="11" id="KW-1185">Reference proteome</keyword>
<comment type="caution">
    <text evidence="10">The sequence shown here is derived from an EMBL/GenBank/DDBJ whole genome shotgun (WGS) entry which is preliminary data.</text>
</comment>
<dbReference type="EC" id="1.3.8.1" evidence="10"/>
<dbReference type="InterPro" id="IPR009100">
    <property type="entry name" value="AcylCoA_DH/oxidase_NM_dom_sf"/>
</dbReference>
<comment type="similarity">
    <text evidence="2 6">Belongs to the acyl-CoA dehydrogenase family.</text>
</comment>
<gene>
    <name evidence="10" type="ORF">PAI11_17270</name>
</gene>
<dbReference type="PIRSF" id="PIRSF016578">
    <property type="entry name" value="HsaA"/>
    <property type="match status" value="1"/>
</dbReference>
<dbReference type="AlphaFoldDB" id="H0E4J6"/>
<evidence type="ECO:0000259" key="8">
    <source>
        <dbReference type="Pfam" id="PF02770"/>
    </source>
</evidence>